<keyword evidence="2" id="KW-0507">mRNA processing</keyword>
<dbReference type="GO" id="GO:0005634">
    <property type="term" value="C:nucleus"/>
    <property type="evidence" value="ECO:0007669"/>
    <property type="project" value="UniProtKB-ARBA"/>
</dbReference>
<dbReference type="InterPro" id="IPR001584">
    <property type="entry name" value="Integrase_cat-core"/>
</dbReference>
<dbReference type="AlphaFoldDB" id="A0A9Q3DVQ7"/>
<keyword evidence="20" id="KW-1185">Reference proteome</keyword>
<dbReference type="SMART" id="SM00343">
    <property type="entry name" value="ZnF_C2HC"/>
    <property type="match status" value="1"/>
</dbReference>
<evidence type="ECO:0000256" key="1">
    <source>
        <dbReference type="ARBA" id="ARBA00022578"/>
    </source>
</evidence>
<dbReference type="GO" id="GO:0032196">
    <property type="term" value="P:transposition"/>
    <property type="evidence" value="ECO:0007669"/>
    <property type="project" value="UniProtKB-KW"/>
</dbReference>
<comment type="catalytic activity">
    <reaction evidence="14">
        <text>DNA(n) + a 2'-deoxyribonucleoside 5'-triphosphate = DNA(n+1) + diphosphate</text>
        <dbReference type="Rhea" id="RHEA:22508"/>
        <dbReference type="Rhea" id="RHEA-COMP:17339"/>
        <dbReference type="Rhea" id="RHEA-COMP:17340"/>
        <dbReference type="ChEBI" id="CHEBI:33019"/>
        <dbReference type="ChEBI" id="CHEBI:61560"/>
        <dbReference type="ChEBI" id="CHEBI:173112"/>
        <dbReference type="EC" id="2.7.7.49"/>
    </reaction>
</comment>
<dbReference type="InterPro" id="IPR039537">
    <property type="entry name" value="Retrotran_Ty1/copia-like"/>
</dbReference>
<accession>A0A9Q3DVQ7</accession>
<dbReference type="InterPro" id="IPR036875">
    <property type="entry name" value="Znf_CCHC_sf"/>
</dbReference>
<dbReference type="InterPro" id="IPR036397">
    <property type="entry name" value="RNaseH_sf"/>
</dbReference>
<evidence type="ECO:0000256" key="8">
    <source>
        <dbReference type="ARBA" id="ARBA00022842"/>
    </source>
</evidence>
<dbReference type="GO" id="GO:0006310">
    <property type="term" value="P:DNA recombination"/>
    <property type="evidence" value="ECO:0007669"/>
    <property type="project" value="UniProtKB-KW"/>
</dbReference>
<keyword evidence="1" id="KW-0815">Transposition</keyword>
<keyword evidence="4" id="KW-0540">Nuclease</keyword>
<proteinExistence type="predicted"/>
<keyword evidence="16" id="KW-0862">Zinc</keyword>
<keyword evidence="12" id="KW-0239">DNA-directed DNA polymerase</keyword>
<dbReference type="SUPFAM" id="SSF57756">
    <property type="entry name" value="Retrovirus zinc finger-like domains"/>
    <property type="match status" value="1"/>
</dbReference>
<dbReference type="Gene3D" id="3.30.420.10">
    <property type="entry name" value="Ribonuclease H-like superfamily/Ribonuclease H"/>
    <property type="match status" value="1"/>
</dbReference>
<evidence type="ECO:0000256" key="6">
    <source>
        <dbReference type="ARBA" id="ARBA00022759"/>
    </source>
</evidence>
<dbReference type="GO" id="GO:0003964">
    <property type="term" value="F:RNA-directed DNA polymerase activity"/>
    <property type="evidence" value="ECO:0007669"/>
    <property type="project" value="UniProtKB-KW"/>
</dbReference>
<evidence type="ECO:0008006" key="21">
    <source>
        <dbReference type="Google" id="ProtNLM"/>
    </source>
</evidence>
<evidence type="ECO:0000256" key="15">
    <source>
        <dbReference type="ARBA" id="ARBA00049244"/>
    </source>
</evidence>
<evidence type="ECO:0000259" key="18">
    <source>
        <dbReference type="PROSITE" id="PS50994"/>
    </source>
</evidence>
<evidence type="ECO:0000256" key="7">
    <source>
        <dbReference type="ARBA" id="ARBA00022801"/>
    </source>
</evidence>
<name>A0A9Q3DVQ7_9BASI</name>
<evidence type="ECO:0000313" key="19">
    <source>
        <dbReference type="EMBL" id="MBW0510184.1"/>
    </source>
</evidence>
<comment type="catalytic activity">
    <reaction evidence="15">
        <text>DNA(n) + a 2'-deoxyribonucleoside 5'-triphosphate = DNA(n+1) + diphosphate</text>
        <dbReference type="Rhea" id="RHEA:22508"/>
        <dbReference type="Rhea" id="RHEA-COMP:17339"/>
        <dbReference type="Rhea" id="RHEA-COMP:17340"/>
        <dbReference type="ChEBI" id="CHEBI:33019"/>
        <dbReference type="ChEBI" id="CHEBI:61560"/>
        <dbReference type="ChEBI" id="CHEBI:173112"/>
        <dbReference type="EC" id="2.7.7.7"/>
    </reaction>
</comment>
<evidence type="ECO:0000256" key="11">
    <source>
        <dbReference type="ARBA" id="ARBA00022918"/>
    </source>
</evidence>
<dbReference type="InterPro" id="IPR012337">
    <property type="entry name" value="RNaseH-like_sf"/>
</dbReference>
<dbReference type="GO" id="GO:0003887">
    <property type="term" value="F:DNA-directed DNA polymerase activity"/>
    <property type="evidence" value="ECO:0007669"/>
    <property type="project" value="UniProtKB-KW"/>
</dbReference>
<evidence type="ECO:0000313" key="20">
    <source>
        <dbReference type="Proteomes" id="UP000765509"/>
    </source>
</evidence>
<keyword evidence="5" id="KW-0479">Metal-binding</keyword>
<keyword evidence="11" id="KW-0695">RNA-directed DNA polymerase</keyword>
<dbReference type="SUPFAM" id="SSF53098">
    <property type="entry name" value="Ribonuclease H-like"/>
    <property type="match status" value="1"/>
</dbReference>
<keyword evidence="8" id="KW-0460">Magnesium</keyword>
<keyword evidence="16" id="KW-0863">Zinc-finger</keyword>
<evidence type="ECO:0000256" key="16">
    <source>
        <dbReference type="PROSITE-ProRule" id="PRU00047"/>
    </source>
</evidence>
<reference evidence="19" key="1">
    <citation type="submission" date="2021-03" db="EMBL/GenBank/DDBJ databases">
        <title>Draft genome sequence of rust myrtle Austropuccinia psidii MF-1, a brazilian biotype.</title>
        <authorList>
            <person name="Quecine M.C."/>
            <person name="Pachon D.M.R."/>
            <person name="Bonatelli M.L."/>
            <person name="Correr F.H."/>
            <person name="Franceschini L.M."/>
            <person name="Leite T.F."/>
            <person name="Margarido G.R.A."/>
            <person name="Almeida C.A."/>
            <person name="Ferrarezi J.A."/>
            <person name="Labate C.A."/>
        </authorList>
    </citation>
    <scope>NUCLEOTIDE SEQUENCE</scope>
    <source>
        <strain evidence="19">MF-1</strain>
    </source>
</reference>
<keyword evidence="13" id="KW-0233">DNA recombination</keyword>
<evidence type="ECO:0000256" key="4">
    <source>
        <dbReference type="ARBA" id="ARBA00022722"/>
    </source>
</evidence>
<protein>
    <recommendedName>
        <fullName evidence="21">CCHC-type domain-containing protein</fullName>
    </recommendedName>
</protein>
<evidence type="ECO:0000256" key="14">
    <source>
        <dbReference type="ARBA" id="ARBA00048173"/>
    </source>
</evidence>
<dbReference type="PANTHER" id="PTHR42648">
    <property type="entry name" value="TRANSPOSASE, PUTATIVE-RELATED"/>
    <property type="match status" value="1"/>
</dbReference>
<sequence>MLVLTRLKKAADNNADTKPLSNKKVYLLLNSSKSKVLSLKSACTSNAAEMQSLCMVLSSLPPASSPYHSTAWLSSSAYKHFMQEPYQAADCFNQVSVKDCPSLLDNLTPQENRAIPHFIDATLPADFALCISIMLSCATAKEFFDAVKARCCPGNCFQKLKVATFDQLANAAILSKGNERPSSTFVGQVILNASQSRPEMMQLPSSFVYRVSDLPELTLMYSWSKSPYYGQQMASTSNVHRPPDHLIKSFGGACFHCGQTGHWQADCPHTSGVANPNQCPPFPANFGSTRPITPDCRPSQVSTSHYHRERVSQLQVQLRLTPKALHTKNAKDFASSSFTNSLAKMGIGFFPSFPYSPQENGEAKQFNQTLGHMAQAMMTQSNMPTRFWHYVYALSFYMHNCIPNLRCANSSPYQELYGRAPSITTLYPFGAEAIVHLPFNQQEHKLAPRGVPCKLLKPLMTGGWLLWDCKANKLVKLESIIFPQFQPERVLAGQMKKGTLPHILNAMILGEVQTEKYLADENKAISSLPLTKDINIPEHLGQALGGLSKDDWRKACMAELDQMKVRDVWDIINKTPGMTKIGHQ</sequence>
<keyword evidence="9" id="KW-0694">RNA-binding</keyword>
<dbReference type="GO" id="GO:0006397">
    <property type="term" value="P:mRNA processing"/>
    <property type="evidence" value="ECO:0007669"/>
    <property type="project" value="UniProtKB-KW"/>
</dbReference>
<evidence type="ECO:0000259" key="17">
    <source>
        <dbReference type="PROSITE" id="PS50158"/>
    </source>
</evidence>
<dbReference type="GO" id="GO:0016787">
    <property type="term" value="F:hydrolase activity"/>
    <property type="evidence" value="ECO:0007669"/>
    <property type="project" value="UniProtKB-KW"/>
</dbReference>
<evidence type="ECO:0000256" key="13">
    <source>
        <dbReference type="ARBA" id="ARBA00023172"/>
    </source>
</evidence>
<keyword evidence="12" id="KW-0808">Transferase</keyword>
<dbReference type="Pfam" id="PF00098">
    <property type="entry name" value="zf-CCHC"/>
    <property type="match status" value="1"/>
</dbReference>
<keyword evidence="7" id="KW-0378">Hydrolase</keyword>
<keyword evidence="3" id="KW-0548">Nucleotidyltransferase</keyword>
<evidence type="ECO:0000256" key="2">
    <source>
        <dbReference type="ARBA" id="ARBA00022664"/>
    </source>
</evidence>
<evidence type="ECO:0000256" key="5">
    <source>
        <dbReference type="ARBA" id="ARBA00022723"/>
    </source>
</evidence>
<feature type="domain" description="CCHC-type" evidence="17">
    <location>
        <begin position="254"/>
        <end position="268"/>
    </location>
</feature>
<keyword evidence="6" id="KW-0255">Endonuclease</keyword>
<organism evidence="19 20">
    <name type="scientific">Austropuccinia psidii MF-1</name>
    <dbReference type="NCBI Taxonomy" id="1389203"/>
    <lineage>
        <taxon>Eukaryota</taxon>
        <taxon>Fungi</taxon>
        <taxon>Dikarya</taxon>
        <taxon>Basidiomycota</taxon>
        <taxon>Pucciniomycotina</taxon>
        <taxon>Pucciniomycetes</taxon>
        <taxon>Pucciniales</taxon>
        <taxon>Sphaerophragmiaceae</taxon>
        <taxon>Austropuccinia</taxon>
    </lineage>
</organism>
<feature type="domain" description="Integrase catalytic" evidence="18">
    <location>
        <begin position="238"/>
        <end position="420"/>
    </location>
</feature>
<dbReference type="PROSITE" id="PS50158">
    <property type="entry name" value="ZF_CCHC"/>
    <property type="match status" value="1"/>
</dbReference>
<evidence type="ECO:0000256" key="10">
    <source>
        <dbReference type="ARBA" id="ARBA00022908"/>
    </source>
</evidence>
<dbReference type="Gene3D" id="4.10.60.10">
    <property type="entry name" value="Zinc finger, CCHC-type"/>
    <property type="match status" value="1"/>
</dbReference>
<dbReference type="PANTHER" id="PTHR42648:SF11">
    <property type="entry name" value="TRANSPOSON TY4-P GAG-POL POLYPROTEIN"/>
    <property type="match status" value="1"/>
</dbReference>
<dbReference type="PROSITE" id="PS50994">
    <property type="entry name" value="INTEGRASE"/>
    <property type="match status" value="1"/>
</dbReference>
<evidence type="ECO:0000256" key="12">
    <source>
        <dbReference type="ARBA" id="ARBA00022932"/>
    </source>
</evidence>
<gene>
    <name evidence="19" type="ORF">O181_049899</name>
</gene>
<dbReference type="GO" id="GO:0015074">
    <property type="term" value="P:DNA integration"/>
    <property type="evidence" value="ECO:0007669"/>
    <property type="project" value="UniProtKB-KW"/>
</dbReference>
<dbReference type="EMBL" id="AVOT02021387">
    <property type="protein sequence ID" value="MBW0510184.1"/>
    <property type="molecule type" value="Genomic_DNA"/>
</dbReference>
<dbReference type="InterPro" id="IPR001878">
    <property type="entry name" value="Znf_CCHC"/>
</dbReference>
<keyword evidence="10" id="KW-0229">DNA integration</keyword>
<dbReference type="Proteomes" id="UP000765509">
    <property type="component" value="Unassembled WGS sequence"/>
</dbReference>
<evidence type="ECO:0000256" key="9">
    <source>
        <dbReference type="ARBA" id="ARBA00022884"/>
    </source>
</evidence>
<evidence type="ECO:0000256" key="3">
    <source>
        <dbReference type="ARBA" id="ARBA00022695"/>
    </source>
</evidence>
<dbReference type="GO" id="GO:0004519">
    <property type="term" value="F:endonuclease activity"/>
    <property type="evidence" value="ECO:0007669"/>
    <property type="project" value="UniProtKB-KW"/>
</dbReference>
<comment type="caution">
    <text evidence="19">The sequence shown here is derived from an EMBL/GenBank/DDBJ whole genome shotgun (WGS) entry which is preliminary data.</text>
</comment>
<dbReference type="GO" id="GO:0008270">
    <property type="term" value="F:zinc ion binding"/>
    <property type="evidence" value="ECO:0007669"/>
    <property type="project" value="UniProtKB-KW"/>
</dbReference>
<dbReference type="GO" id="GO:0003723">
    <property type="term" value="F:RNA binding"/>
    <property type="evidence" value="ECO:0007669"/>
    <property type="project" value="UniProtKB-KW"/>
</dbReference>